<accession>A0A699HVD3</accession>
<protein>
    <recommendedName>
        <fullName evidence="4">CCHC-type domain-containing protein</fullName>
    </recommendedName>
</protein>
<dbReference type="GO" id="GO:0008270">
    <property type="term" value="F:zinc ion binding"/>
    <property type="evidence" value="ECO:0007669"/>
    <property type="project" value="UniProtKB-KW"/>
</dbReference>
<gene>
    <name evidence="5" type="ORF">Tci_454049</name>
</gene>
<dbReference type="InterPro" id="IPR001878">
    <property type="entry name" value="Znf_CCHC"/>
</dbReference>
<keyword evidence="1" id="KW-0479">Metal-binding</keyword>
<sequence length="249" mass="28339">ECYNCHRKGHFARKCRSSKDPRRPGAAEPQRRTVPSYQVEEEPANFALMAFSSSFSDNETGLESVKARLLVYKQNEAVFEENIKLLNIDVQLRDTALATLREKLDKAEKDRDELKLKLEKFQISSKNLTELFTKSDYECWPPSSLYDRFQQSGGYHAVPPLYTGTFMPPKPDLVFITAPTTVKTDHLAFNVQLSPTKSVQDLSHTTRPSAPIIKDWLSNSDTESEPKASQFVPSFAQSFEHVKSPRHLV</sequence>
<feature type="compositionally biased region" description="Basic and acidic residues" evidence="3">
    <location>
        <begin position="17"/>
        <end position="31"/>
    </location>
</feature>
<comment type="caution">
    <text evidence="5">The sequence shown here is derived from an EMBL/GenBank/DDBJ whole genome shotgun (WGS) entry which is preliminary data.</text>
</comment>
<feature type="domain" description="CCHC-type" evidence="4">
    <location>
        <begin position="2"/>
        <end position="17"/>
    </location>
</feature>
<evidence type="ECO:0000256" key="2">
    <source>
        <dbReference type="SAM" id="Coils"/>
    </source>
</evidence>
<name>A0A699HVD3_TANCI</name>
<feature type="region of interest" description="Disordered" evidence="3">
    <location>
        <begin position="15"/>
        <end position="36"/>
    </location>
</feature>
<keyword evidence="2" id="KW-0175">Coiled coil</keyword>
<dbReference type="InterPro" id="IPR036875">
    <property type="entry name" value="Znf_CCHC_sf"/>
</dbReference>
<dbReference type="PROSITE" id="PS50158">
    <property type="entry name" value="ZF_CCHC"/>
    <property type="match status" value="1"/>
</dbReference>
<dbReference type="Gene3D" id="4.10.60.10">
    <property type="entry name" value="Zinc finger, CCHC-type"/>
    <property type="match status" value="1"/>
</dbReference>
<organism evidence="5">
    <name type="scientific">Tanacetum cinerariifolium</name>
    <name type="common">Dalmatian daisy</name>
    <name type="synonym">Chrysanthemum cinerariifolium</name>
    <dbReference type="NCBI Taxonomy" id="118510"/>
    <lineage>
        <taxon>Eukaryota</taxon>
        <taxon>Viridiplantae</taxon>
        <taxon>Streptophyta</taxon>
        <taxon>Embryophyta</taxon>
        <taxon>Tracheophyta</taxon>
        <taxon>Spermatophyta</taxon>
        <taxon>Magnoliopsida</taxon>
        <taxon>eudicotyledons</taxon>
        <taxon>Gunneridae</taxon>
        <taxon>Pentapetalae</taxon>
        <taxon>asterids</taxon>
        <taxon>campanulids</taxon>
        <taxon>Asterales</taxon>
        <taxon>Asteraceae</taxon>
        <taxon>Asteroideae</taxon>
        <taxon>Anthemideae</taxon>
        <taxon>Anthemidinae</taxon>
        <taxon>Tanacetum</taxon>
    </lineage>
</organism>
<feature type="non-terminal residue" evidence="5">
    <location>
        <position position="1"/>
    </location>
</feature>
<evidence type="ECO:0000313" key="5">
    <source>
        <dbReference type="EMBL" id="GEY82075.1"/>
    </source>
</evidence>
<feature type="coiled-coil region" evidence="2">
    <location>
        <begin position="97"/>
        <end position="131"/>
    </location>
</feature>
<evidence type="ECO:0000259" key="4">
    <source>
        <dbReference type="PROSITE" id="PS50158"/>
    </source>
</evidence>
<dbReference type="EMBL" id="BKCJ010212846">
    <property type="protein sequence ID" value="GEY82075.1"/>
    <property type="molecule type" value="Genomic_DNA"/>
</dbReference>
<dbReference type="SMART" id="SM00343">
    <property type="entry name" value="ZnF_C2HC"/>
    <property type="match status" value="1"/>
</dbReference>
<keyword evidence="1" id="KW-0862">Zinc</keyword>
<proteinExistence type="predicted"/>
<dbReference type="GO" id="GO:0003676">
    <property type="term" value="F:nucleic acid binding"/>
    <property type="evidence" value="ECO:0007669"/>
    <property type="project" value="InterPro"/>
</dbReference>
<evidence type="ECO:0000256" key="1">
    <source>
        <dbReference type="PROSITE-ProRule" id="PRU00047"/>
    </source>
</evidence>
<dbReference type="AlphaFoldDB" id="A0A699HVD3"/>
<dbReference type="SUPFAM" id="SSF57756">
    <property type="entry name" value="Retrovirus zinc finger-like domains"/>
    <property type="match status" value="1"/>
</dbReference>
<reference evidence="5" key="1">
    <citation type="journal article" date="2019" name="Sci. Rep.">
        <title>Draft genome of Tanacetum cinerariifolium, the natural source of mosquito coil.</title>
        <authorList>
            <person name="Yamashiro T."/>
            <person name="Shiraishi A."/>
            <person name="Satake H."/>
            <person name="Nakayama K."/>
        </authorList>
    </citation>
    <scope>NUCLEOTIDE SEQUENCE</scope>
</reference>
<evidence type="ECO:0000256" key="3">
    <source>
        <dbReference type="SAM" id="MobiDB-lite"/>
    </source>
</evidence>
<keyword evidence="1" id="KW-0863">Zinc-finger</keyword>